<evidence type="ECO:0000256" key="8">
    <source>
        <dbReference type="ARBA" id="ARBA00023136"/>
    </source>
</evidence>
<protein>
    <recommendedName>
        <fullName evidence="11">Presequence translocated-associated motor subunit PAM16</fullName>
    </recommendedName>
</protein>
<dbReference type="AlphaFoldDB" id="A0A0H5RNQ0"/>
<dbReference type="InterPro" id="IPR036869">
    <property type="entry name" value="J_dom_sf"/>
</dbReference>
<evidence type="ECO:0000256" key="6">
    <source>
        <dbReference type="ARBA" id="ARBA00023010"/>
    </source>
</evidence>
<name>A0A0H5RNQ0_9EUKA</name>
<dbReference type="Pfam" id="PF03656">
    <property type="entry name" value="Pam16"/>
    <property type="match status" value="1"/>
</dbReference>
<evidence type="ECO:0000256" key="9">
    <source>
        <dbReference type="SAM" id="SignalP"/>
    </source>
</evidence>
<evidence type="ECO:0000256" key="7">
    <source>
        <dbReference type="ARBA" id="ARBA00023128"/>
    </source>
</evidence>
<dbReference type="PANTHER" id="PTHR12388">
    <property type="entry name" value="MITOCHONDRIA ASSOCIATED GRANULOCYTE MACROPHAGE CSF SIGNALING MOLECULE"/>
    <property type="match status" value="1"/>
</dbReference>
<dbReference type="GO" id="GO:0005744">
    <property type="term" value="C:TIM23 mitochondrial import inner membrane translocase complex"/>
    <property type="evidence" value="ECO:0007669"/>
    <property type="project" value="InterPro"/>
</dbReference>
<feature type="chain" id="PRO_5005224123" description="Presequence translocated-associated motor subunit PAM16" evidence="9">
    <location>
        <begin position="20"/>
        <end position="137"/>
    </location>
</feature>
<comment type="similarity">
    <text evidence="2">Belongs to the TIM16/PAM16 family.</text>
</comment>
<dbReference type="Gene3D" id="1.10.287.110">
    <property type="entry name" value="DnaJ domain"/>
    <property type="match status" value="1"/>
</dbReference>
<keyword evidence="4" id="KW-0999">Mitochondrion inner membrane</keyword>
<evidence type="ECO:0000256" key="5">
    <source>
        <dbReference type="ARBA" id="ARBA00022927"/>
    </source>
</evidence>
<evidence type="ECO:0000313" key="10">
    <source>
        <dbReference type="EMBL" id="CRZ10354.1"/>
    </source>
</evidence>
<dbReference type="PANTHER" id="PTHR12388:SF0">
    <property type="entry name" value="MITOCHONDRIAL IMPORT INNER MEMBRANE TRANSLOCASE SUBUNIT TIM16"/>
    <property type="match status" value="1"/>
</dbReference>
<keyword evidence="5" id="KW-0653">Protein transport</keyword>
<keyword evidence="7" id="KW-0496">Mitochondrion</keyword>
<feature type="signal peptide" evidence="9">
    <location>
        <begin position="1"/>
        <end position="19"/>
    </location>
</feature>
<evidence type="ECO:0000256" key="2">
    <source>
        <dbReference type="ARBA" id="ARBA00008817"/>
    </source>
</evidence>
<dbReference type="EMBL" id="HACM01009912">
    <property type="protein sequence ID" value="CRZ10354.1"/>
    <property type="molecule type" value="Transcribed_RNA"/>
</dbReference>
<keyword evidence="8" id="KW-0472">Membrane</keyword>
<evidence type="ECO:0000256" key="1">
    <source>
        <dbReference type="ARBA" id="ARBA00004637"/>
    </source>
</evidence>
<organism evidence="10">
    <name type="scientific">Spongospora subterranea</name>
    <dbReference type="NCBI Taxonomy" id="70186"/>
    <lineage>
        <taxon>Eukaryota</taxon>
        <taxon>Sar</taxon>
        <taxon>Rhizaria</taxon>
        <taxon>Endomyxa</taxon>
        <taxon>Phytomyxea</taxon>
        <taxon>Plasmodiophorida</taxon>
        <taxon>Plasmodiophoridae</taxon>
        <taxon>Spongospora</taxon>
    </lineage>
</organism>
<comment type="subcellular location">
    <subcellularLocation>
        <location evidence="1">Mitochondrion inner membrane</location>
        <topology evidence="1">Peripheral membrane protein</topology>
    </subcellularLocation>
</comment>
<reference evidence="10" key="1">
    <citation type="submission" date="2015-04" db="EMBL/GenBank/DDBJ databases">
        <title>The genome sequence of the plant pathogenic Rhizarian Plasmodiophora brassicae reveals insights in its biotrophic life cycle and the origin of chitin synthesis.</title>
        <authorList>
            <person name="Schwelm A."/>
            <person name="Fogelqvist J."/>
            <person name="Knaust A."/>
            <person name="Julke S."/>
            <person name="Lilja T."/>
            <person name="Dhandapani V."/>
            <person name="Bonilla-Rosso G."/>
            <person name="Karlsson M."/>
            <person name="Shevchenko A."/>
            <person name="Choi S.R."/>
            <person name="Kim H.G."/>
            <person name="Park J.Y."/>
            <person name="Lim Y.P."/>
            <person name="Ludwig-Muller J."/>
            <person name="Dixelius C."/>
        </authorList>
    </citation>
    <scope>NUCLEOTIDE SEQUENCE</scope>
    <source>
        <tissue evidence="10">Potato root galls</tissue>
    </source>
</reference>
<keyword evidence="6" id="KW-0811">Translocation</keyword>
<accession>A0A0H5RNQ0</accession>
<dbReference type="InterPro" id="IPR005341">
    <property type="entry name" value="Tim16"/>
</dbReference>
<evidence type="ECO:0008006" key="11">
    <source>
        <dbReference type="Google" id="ProtNLM"/>
    </source>
</evidence>
<feature type="non-terminal residue" evidence="10">
    <location>
        <position position="1"/>
    </location>
</feature>
<evidence type="ECO:0000256" key="4">
    <source>
        <dbReference type="ARBA" id="ARBA00022792"/>
    </source>
</evidence>
<keyword evidence="9" id="KW-0732">Signal</keyword>
<sequence length="137" mass="14838">SSRSRNRLLMASPLGRLIAQLLVVGTSVVSKAFVQAYQQAVANAGRQGGTKAAAASLSQALSRKIQVDEAEKILNVTKGVTEEQLEKSFNHLFDANKVEDGGSFYIQSKVYRAYECLKLDIQSKAGESSNKTINSSR</sequence>
<keyword evidence="3" id="KW-0813">Transport</keyword>
<dbReference type="GO" id="GO:0030150">
    <property type="term" value="P:protein import into mitochondrial matrix"/>
    <property type="evidence" value="ECO:0007669"/>
    <property type="project" value="InterPro"/>
</dbReference>
<dbReference type="FunFam" id="1.10.287.110:FF:000006">
    <property type="entry name" value="Import inner membrane translocase subunit TIM16"/>
    <property type="match status" value="1"/>
</dbReference>
<proteinExistence type="inferred from homology"/>
<evidence type="ECO:0000256" key="3">
    <source>
        <dbReference type="ARBA" id="ARBA00022448"/>
    </source>
</evidence>